<dbReference type="EMBL" id="QICS01000008">
    <property type="protein sequence ID" value="PXV88464.1"/>
    <property type="molecule type" value="Genomic_DNA"/>
</dbReference>
<evidence type="ECO:0000313" key="1">
    <source>
        <dbReference type="EMBL" id="PXV88464.1"/>
    </source>
</evidence>
<dbReference type="AlphaFoldDB" id="A0A318EUL0"/>
<gene>
    <name evidence="1" type="ORF">C8E03_108191</name>
</gene>
<protein>
    <recommendedName>
        <fullName evidence="3">DUF3168 domain-containing protein</fullName>
    </recommendedName>
</protein>
<name>A0A318EUL0_9FIRM</name>
<proteinExistence type="predicted"/>
<dbReference type="Proteomes" id="UP000247523">
    <property type="component" value="Unassembled WGS sequence"/>
</dbReference>
<organism evidence="1 2">
    <name type="scientific">Lachnotalea glycerini</name>
    <dbReference type="NCBI Taxonomy" id="1763509"/>
    <lineage>
        <taxon>Bacteria</taxon>
        <taxon>Bacillati</taxon>
        <taxon>Bacillota</taxon>
        <taxon>Clostridia</taxon>
        <taxon>Lachnospirales</taxon>
        <taxon>Lachnospiraceae</taxon>
        <taxon>Lachnotalea</taxon>
    </lineage>
</organism>
<sequence>MGFSSNVVYTKLKYGIQDVCTNTGKNSSGDTPASFPYCDMSVEDMPGGHYDLDNNEGSVTPVILITVYDNTSTKDTKCENISKKAKDAMLQMGFKCLFGPAKIANTDKSISRWVARYRRVVADGDTI</sequence>
<evidence type="ECO:0000313" key="2">
    <source>
        <dbReference type="Proteomes" id="UP000247523"/>
    </source>
</evidence>
<evidence type="ECO:0008006" key="3">
    <source>
        <dbReference type="Google" id="ProtNLM"/>
    </source>
</evidence>
<accession>A0A318EUL0</accession>
<dbReference type="RefSeq" id="WP_110291457.1">
    <property type="nucleotide sequence ID" value="NZ_QICS01000008.1"/>
</dbReference>
<comment type="caution">
    <text evidence="1">The sequence shown here is derived from an EMBL/GenBank/DDBJ whole genome shotgun (WGS) entry which is preliminary data.</text>
</comment>
<reference evidence="1 2" key="1">
    <citation type="submission" date="2018-05" db="EMBL/GenBank/DDBJ databases">
        <title>Genomic Encyclopedia of Type Strains, Phase IV (KMG-IV): sequencing the most valuable type-strain genomes for metagenomic binning, comparative biology and taxonomic classification.</title>
        <authorList>
            <person name="Goeker M."/>
        </authorList>
    </citation>
    <scope>NUCLEOTIDE SEQUENCE [LARGE SCALE GENOMIC DNA]</scope>
    <source>
        <strain evidence="1 2">DSM 28816</strain>
    </source>
</reference>